<keyword evidence="1" id="KW-0472">Membrane</keyword>
<dbReference type="STRING" id="1914305.BLW93_06645"/>
<sequence>MQGGSFFDIFWMLIIIFSLWPLFQQKNIEWARLRLIRKIEEKRKSRVITMIHRQERLAFMGFPIMRYITIEDSERILRAIRMTPDDMPIDLILHTPGGLALAATQIAAALIKHKSPVRVIVPHYAMSGGTLIALAADEVIMDPNAVLGPLDPQLGQFPAPSVIKAYQIKKAGLKDETLILADVAEKALNQMKNTIKKILMAKGKDEKQAEEVADLLTCGYWTHDYPLTVDVLKEIGINVRTDVPDEVYDLMELYYQPTATSSVQYIPVPYGEPKKENVPIKKPH</sequence>
<reference evidence="2 3" key="1">
    <citation type="submission" date="2016-10" db="EMBL/GenBank/DDBJ databases">
        <title>Genome sequence of a sulfur-reducing bacterium Desulfurobacterium indicum K6013.</title>
        <authorList>
            <person name="Cao J."/>
            <person name="Shao Z."/>
            <person name="Alain K."/>
            <person name="Jebbar M."/>
        </authorList>
    </citation>
    <scope>NUCLEOTIDE SEQUENCE [LARGE SCALE GENOMIC DNA]</scope>
    <source>
        <strain evidence="2 3">K6013</strain>
    </source>
</reference>
<accession>A0A1R1MK89</accession>
<dbReference type="InterPro" id="IPR002825">
    <property type="entry name" value="Pept_S49_ser-pept_pro"/>
</dbReference>
<dbReference type="RefSeq" id="WP_076713318.1">
    <property type="nucleotide sequence ID" value="NZ_MOEN01000025.1"/>
</dbReference>
<dbReference type="AlphaFoldDB" id="A0A1R1MK89"/>
<dbReference type="InterPro" id="IPR029045">
    <property type="entry name" value="ClpP/crotonase-like_dom_sf"/>
</dbReference>
<evidence type="ECO:0000313" key="3">
    <source>
        <dbReference type="Proteomes" id="UP000187408"/>
    </source>
</evidence>
<keyword evidence="3" id="KW-1185">Reference proteome</keyword>
<dbReference type="SUPFAM" id="SSF52096">
    <property type="entry name" value="ClpP/crotonase"/>
    <property type="match status" value="1"/>
</dbReference>
<comment type="caution">
    <text evidence="2">The sequence shown here is derived from an EMBL/GenBank/DDBJ whole genome shotgun (WGS) entry which is preliminary data.</text>
</comment>
<dbReference type="NCBIfam" id="NF047768">
    <property type="entry name" value="Clp_like_SDH"/>
    <property type="match status" value="1"/>
</dbReference>
<proteinExistence type="predicted"/>
<dbReference type="OrthoDB" id="9806253at2"/>
<dbReference type="PANTHER" id="PTHR35984:SF1">
    <property type="entry name" value="PERIPLASMIC SERINE PROTEASE"/>
    <property type="match status" value="1"/>
</dbReference>
<dbReference type="GO" id="GO:0016020">
    <property type="term" value="C:membrane"/>
    <property type="evidence" value="ECO:0007669"/>
    <property type="project" value="InterPro"/>
</dbReference>
<gene>
    <name evidence="2" type="ORF">BLW93_06645</name>
</gene>
<protein>
    <recommendedName>
        <fullName evidence="4">Serine protease</fullName>
    </recommendedName>
</protein>
<evidence type="ECO:0000313" key="2">
    <source>
        <dbReference type="EMBL" id="OMH40176.1"/>
    </source>
</evidence>
<dbReference type="Proteomes" id="UP000187408">
    <property type="component" value="Unassembled WGS sequence"/>
</dbReference>
<organism evidence="2 3">
    <name type="scientific">Desulfurobacterium indicum</name>
    <dbReference type="NCBI Taxonomy" id="1914305"/>
    <lineage>
        <taxon>Bacteria</taxon>
        <taxon>Pseudomonadati</taxon>
        <taxon>Aquificota</taxon>
        <taxon>Aquificia</taxon>
        <taxon>Desulfurobacteriales</taxon>
        <taxon>Desulfurobacteriaceae</taxon>
        <taxon>Desulfurobacterium</taxon>
    </lineage>
</organism>
<dbReference type="Pfam" id="PF01972">
    <property type="entry name" value="SDH_protease"/>
    <property type="match status" value="1"/>
</dbReference>
<evidence type="ECO:0000256" key="1">
    <source>
        <dbReference type="SAM" id="Phobius"/>
    </source>
</evidence>
<dbReference type="Gene3D" id="3.90.226.10">
    <property type="entry name" value="2-enoyl-CoA Hydratase, Chain A, domain 1"/>
    <property type="match status" value="1"/>
</dbReference>
<dbReference type="PANTHER" id="PTHR35984">
    <property type="entry name" value="PERIPLASMIC SERINE PROTEASE"/>
    <property type="match status" value="1"/>
</dbReference>
<keyword evidence="1" id="KW-1133">Transmembrane helix</keyword>
<name>A0A1R1MK89_9BACT</name>
<dbReference type="EMBL" id="MOEN01000025">
    <property type="protein sequence ID" value="OMH40176.1"/>
    <property type="molecule type" value="Genomic_DNA"/>
</dbReference>
<evidence type="ECO:0008006" key="4">
    <source>
        <dbReference type="Google" id="ProtNLM"/>
    </source>
</evidence>
<feature type="transmembrane region" description="Helical" evidence="1">
    <location>
        <begin position="6"/>
        <end position="23"/>
    </location>
</feature>
<keyword evidence="1" id="KW-0812">Transmembrane</keyword>